<proteinExistence type="predicted"/>
<evidence type="ECO:0000313" key="3">
    <source>
        <dbReference type="EMBL" id="KAK3084379.1"/>
    </source>
</evidence>
<dbReference type="Pfam" id="PF22422">
    <property type="entry name" value="MGH1-like_GH"/>
    <property type="match status" value="1"/>
</dbReference>
<reference evidence="3" key="1">
    <citation type="submission" date="2019-08" db="EMBL/GenBank/DDBJ databases">
        <title>The improved chromosome-level genome for the pearl oyster Pinctada fucata martensii using PacBio sequencing and Hi-C.</title>
        <authorList>
            <person name="Zheng Z."/>
        </authorList>
    </citation>
    <scope>NUCLEOTIDE SEQUENCE</scope>
    <source>
        <strain evidence="3">ZZ-2019</strain>
        <tissue evidence="3">Adductor muscle</tissue>
    </source>
</reference>
<evidence type="ECO:0000313" key="4">
    <source>
        <dbReference type="Proteomes" id="UP001186944"/>
    </source>
</evidence>
<keyword evidence="4" id="KW-1185">Reference proteome</keyword>
<comment type="caution">
    <text evidence="3">The sequence shown here is derived from an EMBL/GenBank/DDBJ whole genome shotgun (WGS) entry which is preliminary data.</text>
</comment>
<feature type="compositionally biased region" description="Pro residues" evidence="1">
    <location>
        <begin position="724"/>
        <end position="733"/>
    </location>
</feature>
<evidence type="ECO:0000259" key="2">
    <source>
        <dbReference type="Pfam" id="PF22422"/>
    </source>
</evidence>
<dbReference type="Proteomes" id="UP001186944">
    <property type="component" value="Unassembled WGS sequence"/>
</dbReference>
<dbReference type="Gene3D" id="1.50.10.10">
    <property type="match status" value="1"/>
</dbReference>
<accession>A0AA88XFJ2</accession>
<dbReference type="SUPFAM" id="SSF48208">
    <property type="entry name" value="Six-hairpin glycosidases"/>
    <property type="match status" value="1"/>
</dbReference>
<dbReference type="InterPro" id="IPR054491">
    <property type="entry name" value="MGH1-like_GH"/>
</dbReference>
<gene>
    <name evidence="3" type="ORF">FSP39_012521</name>
</gene>
<dbReference type="InterPro" id="IPR004888">
    <property type="entry name" value="Glycoside_hydrolase_63"/>
</dbReference>
<evidence type="ECO:0000256" key="1">
    <source>
        <dbReference type="SAM" id="MobiDB-lite"/>
    </source>
</evidence>
<dbReference type="EMBL" id="VSWD01000013">
    <property type="protein sequence ID" value="KAK3084379.1"/>
    <property type="molecule type" value="Genomic_DNA"/>
</dbReference>
<feature type="region of interest" description="Disordered" evidence="1">
    <location>
        <begin position="715"/>
        <end position="754"/>
    </location>
</feature>
<dbReference type="PANTHER" id="PTHR10412">
    <property type="entry name" value="MANNOSYL-OLIGOSACCHARIDE GLUCOSIDASE"/>
    <property type="match status" value="1"/>
</dbReference>
<dbReference type="InterPro" id="IPR008928">
    <property type="entry name" value="6-hairpin_glycosidase_sf"/>
</dbReference>
<name>A0AA88XFJ2_PINIB</name>
<feature type="compositionally biased region" description="Basic and acidic residues" evidence="1">
    <location>
        <begin position="742"/>
        <end position="754"/>
    </location>
</feature>
<sequence>MERTQRKQDPEWGPYLSNRQWGTVREDTSHDGNAWECISYEEACSTVYRWGEDGLFGYSDRDCHLCMCLALWNGEDHILKERLFGLTGPQGNHGEDIKELLYYLDGTPDHSYMKALYKYPYSFPYGQLVEENKKKGRGNPEYEIMDTGLFDRNEYFDIQVEYATKDFEKTKGRYKYHEVTKDLYCCYTITNQGDVERELWVIPQFWFRYIIDIGAFSWKAEIIRQAYAGLFWNKQFYRYNVQLSNDPGNPENGATVKPLTHKVIDKSTYSEEDGNWQRAYRNKDWETLDSYDIISMPDKWEFPWFASWDLAFQMIPYARVDPEFAEQQMLLLLSSRYMHPNGQIPGCEWGMESVFPPVHAWSCLQIHRIRLAAGKEEIDFLVPCFEALRKNFDWWMNAMKFKDSHLFSGGFLGMDNISVVDRSYVLSKGYPLQQADATGWMAMFALNMVEMAMCICKCCPVYGKYTVMYLNHFLCIAESLNTSINKGGLWDPHDKFYYDVCLTKTRRVPIRVRSLVGIVPLFAGMEIKDEDLNHCRRLSLFLKQRQTTSRFIERRSYGYHISAVPKDRIGHLVRVLSDQEEFLSQYGVRSLSKVYKEDPYILHLDKELRESLCVKGDKLELSFSPGESETGMFGGNSNWRGPVWLCILYTKIVQKYHRRISVRLQIQYVQNMASFDLGFPFDLDFLDSDDETEELLSSIDITAISSVNKDNMDSVLSEPALQGLPPPETPASPLPITSRNIEPSEGKPKPPAHE</sequence>
<dbReference type="AlphaFoldDB" id="A0AA88XFJ2"/>
<dbReference type="InterPro" id="IPR012341">
    <property type="entry name" value="6hp_glycosidase-like_sf"/>
</dbReference>
<dbReference type="PANTHER" id="PTHR10412:SF10">
    <property type="entry name" value="GLYCOSYL HYDROLASE FAMILY 63 C-TERMINAL DOMAIN-CONTAINING PROTEIN"/>
    <property type="match status" value="1"/>
</dbReference>
<protein>
    <recommendedName>
        <fullName evidence="2">Mannosylglycerate hydrolase MGH1-like glycoside hydrolase domain-containing protein</fullName>
    </recommendedName>
</protein>
<organism evidence="3 4">
    <name type="scientific">Pinctada imbricata</name>
    <name type="common">Atlantic pearl-oyster</name>
    <name type="synonym">Pinctada martensii</name>
    <dbReference type="NCBI Taxonomy" id="66713"/>
    <lineage>
        <taxon>Eukaryota</taxon>
        <taxon>Metazoa</taxon>
        <taxon>Spiralia</taxon>
        <taxon>Lophotrochozoa</taxon>
        <taxon>Mollusca</taxon>
        <taxon>Bivalvia</taxon>
        <taxon>Autobranchia</taxon>
        <taxon>Pteriomorphia</taxon>
        <taxon>Pterioida</taxon>
        <taxon>Pterioidea</taxon>
        <taxon>Pteriidae</taxon>
        <taxon>Pinctada</taxon>
    </lineage>
</organism>
<feature type="domain" description="Mannosylglycerate hydrolase MGH1-like glycoside hydrolase" evidence="2">
    <location>
        <begin position="303"/>
        <end position="402"/>
    </location>
</feature>
<dbReference type="GO" id="GO:0004573">
    <property type="term" value="F:Glc3Man9GlcNAc2 oligosaccharide glucosidase activity"/>
    <property type="evidence" value="ECO:0007669"/>
    <property type="project" value="InterPro"/>
</dbReference>
<dbReference type="GO" id="GO:0009311">
    <property type="term" value="P:oligosaccharide metabolic process"/>
    <property type="evidence" value="ECO:0007669"/>
    <property type="project" value="InterPro"/>
</dbReference>